<reference evidence="2" key="1">
    <citation type="submission" date="2021-10" db="EMBL/GenBank/DDBJ databases">
        <title>Genome Sequence of The Candidatus Hydrogeosomobacter endosymbioticus, an Intracellular Bacterial Symbiont of the Anaerobic Ciliate GW7.</title>
        <authorList>
            <person name="Shiohama Y."/>
            <person name="Shinzato N."/>
        </authorList>
    </citation>
    <scope>NUCLEOTIDE SEQUENCE [LARGE SCALE GENOMIC DNA]</scope>
    <source>
        <strain evidence="2">200920</strain>
    </source>
</reference>
<dbReference type="Proteomes" id="UP001320209">
    <property type="component" value="Chromosome"/>
</dbReference>
<dbReference type="RefSeq" id="WP_236864889.1">
    <property type="nucleotide sequence ID" value="NZ_AP025225.1"/>
</dbReference>
<keyword evidence="3" id="KW-1185">Reference proteome</keyword>
<organism evidence="2 3">
    <name type="scientific">Candidatus Hydrogenosomobacter endosymbioticus</name>
    <dbReference type="NCBI Taxonomy" id="2558174"/>
    <lineage>
        <taxon>Bacteria</taxon>
        <taxon>Pseudomonadati</taxon>
        <taxon>Pseudomonadota</taxon>
        <taxon>Alphaproteobacteria</taxon>
        <taxon>Holosporales</taxon>
        <taxon>Holosporaceae</taxon>
        <taxon>Candidatus Hydrogenosomobacter</taxon>
    </lineage>
</organism>
<dbReference type="InterPro" id="IPR023614">
    <property type="entry name" value="Porin_dom_sf"/>
</dbReference>
<dbReference type="SUPFAM" id="SSF56935">
    <property type="entry name" value="Porins"/>
    <property type="match status" value="1"/>
</dbReference>
<sequence length="442" mass="47305">MFRKFLFLGFALSAVAAADGVGSQAAGKDGGFEVTFSGKFLSDAFFGNQKALGTYSLRKDDSGKVSASYKENKNQHVMFALDNSKVNIEAKSSKDWMDYSFLCSFTGDKNAGYGVREIFGTCGAKSVGLVMFGNTKGVEDRCAVSPVDFAAGSGGVDGNFFRFVNGTSGVWMAPTLIGETGYATKFSAYSERFYGFQLGVSYAPNNQHLGEQGLKTDASPYRDHPVPFCINVWSPGVNYLYKVDGGYFSMSWVAVSGKTKAELANSPMLKRRNTFSHAVGMTCGIGAFEFGVEGIFNGKSQTFSNNMLGISPVVNGTAMQSMGYFANKAGKYWSVDAGVGYTIGSGKLTFTYLHSQRHTGFAKDLASKSVVAKGDAYVLSAEYNVAPGLMPFVEGAVYKMKNKAWAYGAAYRVLAADSSSHSVDAVKGNTAKVVLCGIKVQF</sequence>
<name>A0ABN6L4F8_9PROT</name>
<gene>
    <name evidence="2" type="ORF">HYD_6250</name>
</gene>
<dbReference type="EMBL" id="AP025225">
    <property type="protein sequence ID" value="BDB96492.1"/>
    <property type="molecule type" value="Genomic_DNA"/>
</dbReference>
<dbReference type="Gene3D" id="2.40.160.10">
    <property type="entry name" value="Porin"/>
    <property type="match status" value="1"/>
</dbReference>
<evidence type="ECO:0000313" key="3">
    <source>
        <dbReference type="Proteomes" id="UP001320209"/>
    </source>
</evidence>
<evidence type="ECO:0008006" key="4">
    <source>
        <dbReference type="Google" id="ProtNLM"/>
    </source>
</evidence>
<feature type="signal peptide" evidence="1">
    <location>
        <begin position="1"/>
        <end position="18"/>
    </location>
</feature>
<evidence type="ECO:0000313" key="2">
    <source>
        <dbReference type="EMBL" id="BDB96492.1"/>
    </source>
</evidence>
<accession>A0ABN6L4F8</accession>
<evidence type="ECO:0000256" key="1">
    <source>
        <dbReference type="SAM" id="SignalP"/>
    </source>
</evidence>
<keyword evidence="1" id="KW-0732">Signal</keyword>
<proteinExistence type="predicted"/>
<feature type="chain" id="PRO_5046098809" description="Porin domain-containing protein" evidence="1">
    <location>
        <begin position="19"/>
        <end position="442"/>
    </location>
</feature>
<protein>
    <recommendedName>
        <fullName evidence="4">Porin domain-containing protein</fullName>
    </recommendedName>
</protein>